<keyword evidence="2" id="KW-1185">Reference proteome</keyword>
<evidence type="ECO:0000313" key="1">
    <source>
        <dbReference type="EMBL" id="GAK98056.1"/>
    </source>
</evidence>
<organism evidence="1 2">
    <name type="scientific">Nonlabens tegetincola</name>
    <dbReference type="NCBI Taxonomy" id="323273"/>
    <lineage>
        <taxon>Bacteria</taxon>
        <taxon>Pseudomonadati</taxon>
        <taxon>Bacteroidota</taxon>
        <taxon>Flavobacteriia</taxon>
        <taxon>Flavobacteriales</taxon>
        <taxon>Flavobacteriaceae</taxon>
        <taxon>Nonlabens</taxon>
    </lineage>
</organism>
<dbReference type="AlphaFoldDB" id="A0A090QRG2"/>
<protein>
    <submittedName>
        <fullName evidence="1">Uncharacterized protein</fullName>
    </submittedName>
</protein>
<gene>
    <name evidence="1" type="ORF">JCM19294_1678</name>
</gene>
<evidence type="ECO:0000313" key="2">
    <source>
        <dbReference type="Proteomes" id="UP000029221"/>
    </source>
</evidence>
<dbReference type="RefSeq" id="WP_052510421.1">
    <property type="nucleotide sequence ID" value="NZ_BBML01000008.1"/>
</dbReference>
<sequence>MYTIEHQKSQNNSQVILESSRDKSQAVIILNEGARVQQLKLDSIPLIADLAPLKYADTYAS</sequence>
<dbReference type="Proteomes" id="UP000029221">
    <property type="component" value="Unassembled WGS sequence"/>
</dbReference>
<proteinExistence type="predicted"/>
<comment type="caution">
    <text evidence="1">The sequence shown here is derived from an EMBL/GenBank/DDBJ whole genome shotgun (WGS) entry which is preliminary data.</text>
</comment>
<accession>A0A090QRG2</accession>
<reference evidence="1" key="1">
    <citation type="journal article" date="2014" name="Genome Announc.">
        <title>Draft Genome Sequences of Marine Flavobacterium Nonlabens Strains NR17, NR24, NR27, NR32, NR33, and Ara13.</title>
        <authorList>
            <person name="Nakanishi M."/>
            <person name="Meirelles P."/>
            <person name="Suzuki R."/>
            <person name="Takatani N."/>
            <person name="Mino S."/>
            <person name="Suda W."/>
            <person name="Oshima K."/>
            <person name="Hattori M."/>
            <person name="Ohkuma M."/>
            <person name="Hosokawa M."/>
            <person name="Miyashita K."/>
            <person name="Thompson F.L."/>
            <person name="Niwa A."/>
            <person name="Sawabe T."/>
            <person name="Sawabe T."/>
        </authorList>
    </citation>
    <scope>NUCLEOTIDE SEQUENCE [LARGE SCALE GENOMIC DNA]</scope>
    <source>
        <strain evidence="1">JCM 19294</strain>
    </source>
</reference>
<name>A0A090QRG2_9FLAO</name>
<dbReference type="EMBL" id="BBML01000008">
    <property type="protein sequence ID" value="GAK98056.1"/>
    <property type="molecule type" value="Genomic_DNA"/>
</dbReference>